<evidence type="ECO:0000313" key="4">
    <source>
        <dbReference type="EMBL" id="PIR03118.1"/>
    </source>
</evidence>
<reference evidence="4 5" key="1">
    <citation type="submission" date="2017-09" db="EMBL/GenBank/DDBJ databases">
        <title>Depth-based differentiation of microbial function through sediment-hosted aquifers and enrichment of novel symbionts in the deep terrestrial subsurface.</title>
        <authorList>
            <person name="Probst A.J."/>
            <person name="Ladd B."/>
            <person name="Jarett J.K."/>
            <person name="Geller-Mcgrath D.E."/>
            <person name="Sieber C.M."/>
            <person name="Emerson J.B."/>
            <person name="Anantharaman K."/>
            <person name="Thomas B.C."/>
            <person name="Malmstrom R."/>
            <person name="Stieglmeier M."/>
            <person name="Klingl A."/>
            <person name="Woyke T."/>
            <person name="Ryan C.M."/>
            <person name="Banfield J.F."/>
        </authorList>
    </citation>
    <scope>NUCLEOTIDE SEQUENCE [LARGE SCALE GENOMIC DNA]</scope>
    <source>
        <strain evidence="4">CG11_big_fil_rev_8_21_14_0_20_43_7</strain>
    </source>
</reference>
<feature type="compositionally biased region" description="Low complexity" evidence="1">
    <location>
        <begin position="462"/>
        <end position="480"/>
    </location>
</feature>
<keyword evidence="2" id="KW-0472">Membrane</keyword>
<dbReference type="Gene3D" id="2.60.40.1120">
    <property type="entry name" value="Carboxypeptidase-like, regulatory domain"/>
    <property type="match status" value="2"/>
</dbReference>
<dbReference type="AlphaFoldDB" id="A0A2H0N2K3"/>
<dbReference type="EMBL" id="PCWM01000045">
    <property type="protein sequence ID" value="PIR03118.1"/>
    <property type="molecule type" value="Genomic_DNA"/>
</dbReference>
<protein>
    <recommendedName>
        <fullName evidence="3">Fibronectin type-III domain-containing protein</fullName>
    </recommendedName>
</protein>
<gene>
    <name evidence="4" type="ORF">COV60_02020</name>
</gene>
<dbReference type="Gene3D" id="2.60.40.10">
    <property type="entry name" value="Immunoglobulins"/>
    <property type="match status" value="2"/>
</dbReference>
<feature type="region of interest" description="Disordered" evidence="1">
    <location>
        <begin position="397"/>
        <end position="483"/>
    </location>
</feature>
<dbReference type="CDD" id="cd00063">
    <property type="entry name" value="FN3"/>
    <property type="match status" value="1"/>
</dbReference>
<dbReference type="Pfam" id="PF00041">
    <property type="entry name" value="fn3"/>
    <property type="match status" value="1"/>
</dbReference>
<feature type="transmembrane region" description="Helical" evidence="2">
    <location>
        <begin position="709"/>
        <end position="727"/>
    </location>
</feature>
<name>A0A2H0N2K3_9BACT</name>
<dbReference type="InterPro" id="IPR044016">
    <property type="entry name" value="Big_13"/>
</dbReference>
<dbReference type="InterPro" id="IPR013783">
    <property type="entry name" value="Ig-like_fold"/>
</dbReference>
<comment type="caution">
    <text evidence="4">The sequence shown here is derived from an EMBL/GenBank/DDBJ whole genome shotgun (WGS) entry which is preliminary data.</text>
</comment>
<evidence type="ECO:0000256" key="1">
    <source>
        <dbReference type="SAM" id="MobiDB-lite"/>
    </source>
</evidence>
<keyword evidence="2" id="KW-1133">Transmembrane helix</keyword>
<evidence type="ECO:0000256" key="2">
    <source>
        <dbReference type="SAM" id="Phobius"/>
    </source>
</evidence>
<accession>A0A2H0N2K3</accession>
<keyword evidence="2" id="KW-0812">Transmembrane</keyword>
<evidence type="ECO:0000259" key="3">
    <source>
        <dbReference type="PROSITE" id="PS50853"/>
    </source>
</evidence>
<dbReference type="SUPFAM" id="SSF49265">
    <property type="entry name" value="Fibronectin type III"/>
    <property type="match status" value="1"/>
</dbReference>
<dbReference type="Proteomes" id="UP000229782">
    <property type="component" value="Unassembled WGS sequence"/>
</dbReference>
<dbReference type="InterPro" id="IPR003961">
    <property type="entry name" value="FN3_dom"/>
</dbReference>
<feature type="region of interest" description="Disordered" evidence="1">
    <location>
        <begin position="128"/>
        <end position="150"/>
    </location>
</feature>
<dbReference type="InterPro" id="IPR036116">
    <property type="entry name" value="FN3_sf"/>
</dbReference>
<feature type="compositionally biased region" description="Acidic residues" evidence="1">
    <location>
        <begin position="407"/>
        <end position="436"/>
    </location>
</feature>
<dbReference type="InterPro" id="IPR008969">
    <property type="entry name" value="CarboxyPept-like_regulatory"/>
</dbReference>
<sequence length="878" mass="95504">GASTTTLSSLSVNTRYYINIWAYDTFGYNASSTDEILGYTLANAPSDVSGSASGTESITVTWSVNGNPSGTEFYADIDSGTDCGWIADMTQCTFSGLAENTTYTITIQAKNGDGVVSSASAIQVLTQEAETDGGGGGGSPPPPPPKGEEICEPDTEICEPDPENPSGLIIINDGASYTNLSTVTVSFDIAFTDQYALSETENFDGISFAPIVPSVSYTMSDGDGTRTIYARFLNEYGMYIAHDIIELDTVPPDPPAITYFHTGFIEKTNTVSRPPVFRGTAEPGSNILVVVNDISDTNNGSVAMLASFFPQSPFLYIASAGETYTVTTKQDGKWNMQFYQFFEPGEYQVSFTAVDPAGNESPTVDSTPFTITHEDPCLGADPPSYCENLTDVCQTPNPPDSCFGELPPDELPPDELPPDELPPDEPPDDLPPDDFVDGVPGDGLAESDQSLPGSSFVDIKSSETQTSTEQATTHQTATDTIGNIQQVDEDETSRTGFIVAAIGKTIRTIIDNPRVERANERVVAPAVVTLAVANVVVGVGLPHTIAFFRFLFSQPLMVFRRRRKKWGVVYNAYTKQPIELATIRVLEADSGHILRSQVTDMHGRYFMLLDPGHYRVEVDKPGFADSSQILRGKEEDSVYLNLYHAGDTIDFAEDQSVLDVNIPLDPITEDKASALIVKDYVKQSIHKGVSLVGLGISMVSFVISPTLQIAGLVLVHISLYGIFFTLARRRRRDGVGIIRDATNKDTLKHVVVRIFDAAYNKLVDTAVTDRKGYYATLVGPSTYYVTYEKPGYERKRSDTIDLSSKKTRGLGGVIARDEWLHPTVEPVDGEMGVHQRIVHNGTKQVEERVKKVVKADGTIKEDDIDKLKDIAQYGGKNS</sequence>
<dbReference type="Pfam" id="PF13620">
    <property type="entry name" value="CarboxypepD_reg"/>
    <property type="match status" value="1"/>
</dbReference>
<dbReference type="SMART" id="SM00060">
    <property type="entry name" value="FN3"/>
    <property type="match status" value="1"/>
</dbReference>
<dbReference type="Pfam" id="PF19077">
    <property type="entry name" value="Big_13"/>
    <property type="match status" value="1"/>
</dbReference>
<organism evidence="4 5">
    <name type="scientific">Candidatus Magasanikbacteria bacterium CG11_big_fil_rev_8_21_14_0_20_43_7</name>
    <dbReference type="NCBI Taxonomy" id="1974654"/>
    <lineage>
        <taxon>Bacteria</taxon>
        <taxon>Candidatus Magasanikiibacteriota</taxon>
    </lineage>
</organism>
<feature type="domain" description="Fibronectin type-III" evidence="3">
    <location>
        <begin position="44"/>
        <end position="131"/>
    </location>
</feature>
<feature type="non-terminal residue" evidence="4">
    <location>
        <position position="1"/>
    </location>
</feature>
<dbReference type="SUPFAM" id="SSF49464">
    <property type="entry name" value="Carboxypeptidase regulatory domain-like"/>
    <property type="match status" value="2"/>
</dbReference>
<proteinExistence type="predicted"/>
<dbReference type="PROSITE" id="PS50853">
    <property type="entry name" value="FN3"/>
    <property type="match status" value="1"/>
</dbReference>
<evidence type="ECO:0000313" key="5">
    <source>
        <dbReference type="Proteomes" id="UP000229782"/>
    </source>
</evidence>